<keyword evidence="1" id="KW-1133">Transmembrane helix</keyword>
<accession>A0ABR9SIM0</accession>
<feature type="transmembrane region" description="Helical" evidence="1">
    <location>
        <begin position="327"/>
        <end position="347"/>
    </location>
</feature>
<evidence type="ECO:0000313" key="3">
    <source>
        <dbReference type="Proteomes" id="UP000715965"/>
    </source>
</evidence>
<dbReference type="EMBL" id="JADDOJ010000085">
    <property type="protein sequence ID" value="MBE7942221.1"/>
    <property type="molecule type" value="Genomic_DNA"/>
</dbReference>
<evidence type="ECO:0008006" key="4">
    <source>
        <dbReference type="Google" id="ProtNLM"/>
    </source>
</evidence>
<keyword evidence="1" id="KW-0812">Transmembrane</keyword>
<sequence length="681" mass="72780">MHLLVPALWRSRQSPLPLQIAGVVLGLGVCLLVFVPFLPSFPAAGLDLSWMYAMNEAVGRQLRFGRDIIFTFGPLASIYTQQYHPATDGLMVVGSLLIGSGVIGLLGYAANNERRIWLALVGLFVAQAAALDAFLMLLPLSLLCASEKEGPARDRLRTSLLWLGAAACGLLPLVKGSITPVVLGCAYLAVIGRWTRGARGEAAGIPIAMLVAAIAAWSAAHQPLSGLPAFFRAQAPIITGYTEAMALPGRPAETLVYALSAFGLLVLSWRGGGAAGRWRICTGMALVLFIAFKAGFVRHDDHAMISGMALALVGLLIFLTSAGPRGAVALVIGLLGGVYILSSYHPMSVDAVAGRAMLRMDAGVRGIQMRWAHPEMLTRRYADSRRSIAAISPVRTDGARVDIYPSELSFVLASRSTWWPRPVIQSYSAYTGDLLRKNADHLLADGPDEIFLGIRPIDGRLPALDDGLSWPEILQHYQPVAADGNYVQFRRRAQTLQIHWGSEVQLPARPLGVPAALPTGSGNKPVWARIEVEPTLLGRLAALLYKTPAVHLVLAYPRHSSSFRLIPSIAAAGFLLSPTVLTTQDFLMLQSANFDGLVGTNERVPQSLTVGDGPGVSWFWKSFTVRVSTLDIPSDPAADRLIFSRDRPADAHASIPAGGTCSIEALNGVALGSGPVPARCP</sequence>
<keyword evidence="1" id="KW-0472">Membrane</keyword>
<feature type="transmembrane region" description="Helical" evidence="1">
    <location>
        <begin position="160"/>
        <end position="190"/>
    </location>
</feature>
<name>A0ABR9SIM0_9BURK</name>
<evidence type="ECO:0000313" key="2">
    <source>
        <dbReference type="EMBL" id="MBE7942221.1"/>
    </source>
</evidence>
<comment type="caution">
    <text evidence="2">The sequence shown here is derived from an EMBL/GenBank/DDBJ whole genome shotgun (WGS) entry which is preliminary data.</text>
</comment>
<dbReference type="RefSeq" id="WP_193781774.1">
    <property type="nucleotide sequence ID" value="NZ_JADDOJ010000085.1"/>
</dbReference>
<organism evidence="2 3">
    <name type="scientific">Ramlibacter aquaticus</name>
    <dbReference type="NCBI Taxonomy" id="2780094"/>
    <lineage>
        <taxon>Bacteria</taxon>
        <taxon>Pseudomonadati</taxon>
        <taxon>Pseudomonadota</taxon>
        <taxon>Betaproteobacteria</taxon>
        <taxon>Burkholderiales</taxon>
        <taxon>Comamonadaceae</taxon>
        <taxon>Ramlibacter</taxon>
    </lineage>
</organism>
<feature type="transmembrane region" description="Helical" evidence="1">
    <location>
        <begin position="202"/>
        <end position="220"/>
    </location>
</feature>
<reference evidence="2 3" key="1">
    <citation type="submission" date="2020-10" db="EMBL/GenBank/DDBJ databases">
        <title>Draft genome of Ramlibacter aquaticus LMG 30558.</title>
        <authorList>
            <person name="Props R."/>
        </authorList>
    </citation>
    <scope>NUCLEOTIDE SEQUENCE [LARGE SCALE GENOMIC DNA]</scope>
    <source>
        <strain evidence="2 3">LMG 30558</strain>
    </source>
</reference>
<feature type="transmembrane region" description="Helical" evidence="1">
    <location>
        <begin position="20"/>
        <end position="43"/>
    </location>
</feature>
<protein>
    <recommendedName>
        <fullName evidence="4">Glycosyltransferase RgtA/B/C/D-like domain-containing protein</fullName>
    </recommendedName>
</protein>
<feature type="transmembrane region" description="Helical" evidence="1">
    <location>
        <begin position="254"/>
        <end position="271"/>
    </location>
</feature>
<feature type="transmembrane region" description="Helical" evidence="1">
    <location>
        <begin position="278"/>
        <end position="296"/>
    </location>
</feature>
<feature type="transmembrane region" description="Helical" evidence="1">
    <location>
        <begin position="302"/>
        <end position="320"/>
    </location>
</feature>
<proteinExistence type="predicted"/>
<dbReference type="Proteomes" id="UP000715965">
    <property type="component" value="Unassembled WGS sequence"/>
</dbReference>
<gene>
    <name evidence="2" type="ORF">IM725_16730</name>
</gene>
<feature type="transmembrane region" description="Helical" evidence="1">
    <location>
        <begin position="89"/>
        <end position="109"/>
    </location>
</feature>
<feature type="transmembrane region" description="Helical" evidence="1">
    <location>
        <begin position="116"/>
        <end position="140"/>
    </location>
</feature>
<evidence type="ECO:0000256" key="1">
    <source>
        <dbReference type="SAM" id="Phobius"/>
    </source>
</evidence>
<keyword evidence="3" id="KW-1185">Reference proteome</keyword>